<evidence type="ECO:0000256" key="4">
    <source>
        <dbReference type="ARBA" id="ARBA00022989"/>
    </source>
</evidence>
<dbReference type="VEuPathDB" id="FungiDB:HZS61_014003"/>
<dbReference type="VEuPathDB" id="FungiDB:FOMG_03421"/>
<evidence type="ECO:0000256" key="3">
    <source>
        <dbReference type="ARBA" id="ARBA00022692"/>
    </source>
</evidence>
<dbReference type="VEuPathDB" id="FungiDB:FOC4_g10003548"/>
<reference evidence="8 9" key="1">
    <citation type="journal article" date="2018" name="Sci. Rep.">
        <title>Characterisation of pathogen-specific regions and novel effector candidates in Fusarium oxysporum f. sp. cepae.</title>
        <authorList>
            <person name="Armitage A.D."/>
            <person name="Taylor A."/>
            <person name="Sobczyk M.K."/>
            <person name="Baxter L."/>
            <person name="Greenfield B.P."/>
            <person name="Bates H.J."/>
            <person name="Wilson F."/>
            <person name="Jackson A.C."/>
            <person name="Ott S."/>
            <person name="Harrison R.J."/>
            <person name="Clarkson J.P."/>
        </authorList>
    </citation>
    <scope>NUCLEOTIDE SEQUENCE [LARGE SCALE GENOMIC DNA]</scope>
    <source>
        <strain evidence="8 9">Fo_A28</strain>
    </source>
</reference>
<evidence type="ECO:0000256" key="5">
    <source>
        <dbReference type="ARBA" id="ARBA00023136"/>
    </source>
</evidence>
<organism evidence="8 9">
    <name type="scientific">Fusarium oxysporum</name>
    <name type="common">Fusarium vascular wilt</name>
    <dbReference type="NCBI Taxonomy" id="5507"/>
    <lineage>
        <taxon>Eukaryota</taxon>
        <taxon>Fungi</taxon>
        <taxon>Dikarya</taxon>
        <taxon>Ascomycota</taxon>
        <taxon>Pezizomycotina</taxon>
        <taxon>Sordariomycetes</taxon>
        <taxon>Hypocreomycetidae</taxon>
        <taxon>Hypocreales</taxon>
        <taxon>Nectriaceae</taxon>
        <taxon>Fusarium</taxon>
        <taxon>Fusarium oxysporum species complex</taxon>
    </lineage>
</organism>
<dbReference type="AlphaFoldDB" id="A0A420RE07"/>
<keyword evidence="3 7" id="KW-0812">Transmembrane</keyword>
<accession>A0A420RE07</accession>
<dbReference type="VEuPathDB" id="FungiDB:FOXG_03825"/>
<evidence type="ECO:0000256" key="1">
    <source>
        <dbReference type="ARBA" id="ARBA00004141"/>
    </source>
</evidence>
<dbReference type="Pfam" id="PF05346">
    <property type="entry name" value="DUF747"/>
    <property type="match status" value="1"/>
</dbReference>
<dbReference type="VEuPathDB" id="FungiDB:FOC1_g10006032"/>
<protein>
    <submittedName>
        <fullName evidence="8">Uncharacterized protein</fullName>
    </submittedName>
</protein>
<proteinExistence type="inferred from homology"/>
<evidence type="ECO:0000256" key="6">
    <source>
        <dbReference type="SAM" id="MobiDB-lite"/>
    </source>
</evidence>
<dbReference type="GO" id="GO:0005789">
    <property type="term" value="C:endoplasmic reticulum membrane"/>
    <property type="evidence" value="ECO:0007669"/>
    <property type="project" value="TreeGrafter"/>
</dbReference>
<keyword evidence="4 7" id="KW-1133">Transmembrane helix</keyword>
<feature type="region of interest" description="Disordered" evidence="6">
    <location>
        <begin position="121"/>
        <end position="142"/>
    </location>
</feature>
<feature type="transmembrane region" description="Helical" evidence="7">
    <location>
        <begin position="42"/>
        <end position="71"/>
    </location>
</feature>
<gene>
    <name evidence="8" type="ORF">BFJ68_g5885</name>
</gene>
<evidence type="ECO:0000313" key="9">
    <source>
        <dbReference type="Proteomes" id="UP000285860"/>
    </source>
</evidence>
<dbReference type="PANTHER" id="PTHR13317:SF4">
    <property type="entry name" value="TRANSMEMBRANE ANTERIOR POSTERIOR TRANSFORMATION PROTEIN 1 HOMOLOG"/>
    <property type="match status" value="1"/>
</dbReference>
<dbReference type="InterPro" id="IPR008010">
    <property type="entry name" value="Tatp1"/>
</dbReference>
<dbReference type="PANTHER" id="PTHR13317">
    <property type="entry name" value="TRANSMEMBRANE ANTERIOR POSTERIOR TRANSFORMATION PROTEIN 1 HOMOLOG"/>
    <property type="match status" value="1"/>
</dbReference>
<comment type="similarity">
    <text evidence="2">Belongs to the TAPT1 family.</text>
</comment>
<dbReference type="Proteomes" id="UP000285860">
    <property type="component" value="Unassembled WGS sequence"/>
</dbReference>
<keyword evidence="5 7" id="KW-0472">Membrane</keyword>
<sequence>MIAALNRFDSLIRDSLGRATYGYPYGSPLNSRPWYSWTSDDFIAAVTMVVVFFIAFLVLLILKLLLGMVLLKYSRNRYAKMKRAEHQGRAPESFDTPGGRRVGGFGQVEVGEERQRWIHADRNEGLKGGKGPGKRVEKTEKKKDDFEKVMRYEMVAKRIW</sequence>
<dbReference type="EMBL" id="MRCY01000022">
    <property type="protein sequence ID" value="RKL15249.1"/>
    <property type="molecule type" value="Genomic_DNA"/>
</dbReference>
<name>A0A420RE07_FUSOX</name>
<comment type="caution">
    <text evidence="8">The sequence shown here is derived from an EMBL/GenBank/DDBJ whole genome shotgun (WGS) entry which is preliminary data.</text>
</comment>
<dbReference type="VEuPathDB" id="FungiDB:FOZG_03348"/>
<evidence type="ECO:0000256" key="2">
    <source>
        <dbReference type="ARBA" id="ARBA00008803"/>
    </source>
</evidence>
<comment type="subcellular location">
    <subcellularLocation>
        <location evidence="1">Membrane</location>
        <topology evidence="1">Multi-pass membrane protein</topology>
    </subcellularLocation>
</comment>
<evidence type="ECO:0000256" key="7">
    <source>
        <dbReference type="SAM" id="Phobius"/>
    </source>
</evidence>
<dbReference type="VEuPathDB" id="FungiDB:FOIG_15193"/>
<evidence type="ECO:0000313" key="8">
    <source>
        <dbReference type="EMBL" id="RKL15249.1"/>
    </source>
</evidence>